<evidence type="ECO:0000313" key="8">
    <source>
        <dbReference type="EMBL" id="RNL65322.1"/>
    </source>
</evidence>
<dbReference type="AlphaFoldDB" id="A0A3N0CPC4"/>
<dbReference type="SUPFAM" id="SSF48498">
    <property type="entry name" value="Tetracyclin repressor-like, C-terminal domain"/>
    <property type="match status" value="1"/>
</dbReference>
<dbReference type="OrthoDB" id="3403733at2"/>
<keyword evidence="9" id="KW-1185">Reference proteome</keyword>
<dbReference type="PANTHER" id="PTHR30055">
    <property type="entry name" value="HTH-TYPE TRANSCRIPTIONAL REGULATOR RUTR"/>
    <property type="match status" value="1"/>
</dbReference>
<dbReference type="Gene3D" id="1.10.357.10">
    <property type="entry name" value="Tetracycline Repressor, domain 2"/>
    <property type="match status" value="1"/>
</dbReference>
<sequence>MTTVSAAPDLGPARGAAGTRRSAPRRTQVERRAESERRLLRAAAELLVERGIEGTSLAEIGRRAGYSHGLVHQRFGSKDAMIARLTDEAARLFTTTMVERIGNATGALAVRVLAETYLSLVQGPDPVARVHLLVWSEAIANGSGEHRTRPSWDRVFRSSLATMIKDGIARGSVRADVDPVPAAVVIVGLLRGVALQQILDPAAGSIAGARTVALDHLDRMLRPTVLNPRPDAPVGR</sequence>
<dbReference type="GO" id="GO:0003700">
    <property type="term" value="F:DNA-binding transcription factor activity"/>
    <property type="evidence" value="ECO:0007669"/>
    <property type="project" value="TreeGrafter"/>
</dbReference>
<keyword evidence="3 5" id="KW-0238">DNA-binding</keyword>
<evidence type="ECO:0000256" key="3">
    <source>
        <dbReference type="ARBA" id="ARBA00023125"/>
    </source>
</evidence>
<evidence type="ECO:0000256" key="4">
    <source>
        <dbReference type="ARBA" id="ARBA00023163"/>
    </source>
</evidence>
<name>A0A3N0CPC4_9ACTN</name>
<gene>
    <name evidence="8" type="ORF">EFK50_05015</name>
</gene>
<reference evidence="8 9" key="1">
    <citation type="submission" date="2018-11" db="EMBL/GenBank/DDBJ databases">
        <authorList>
            <person name="Li F."/>
        </authorList>
    </citation>
    <scope>NUCLEOTIDE SEQUENCE [LARGE SCALE GENOMIC DNA]</scope>
    <source>
        <strain evidence="8 9">Gsoil 097</strain>
    </source>
</reference>
<accession>A0A3N0CPC4</accession>
<evidence type="ECO:0000256" key="1">
    <source>
        <dbReference type="ARBA" id="ARBA00022491"/>
    </source>
</evidence>
<dbReference type="SUPFAM" id="SSF46689">
    <property type="entry name" value="Homeodomain-like"/>
    <property type="match status" value="1"/>
</dbReference>
<protein>
    <submittedName>
        <fullName evidence="8">TetR family transcriptional regulator</fullName>
    </submittedName>
</protein>
<keyword evidence="2" id="KW-0805">Transcription regulation</keyword>
<dbReference type="PRINTS" id="PR00455">
    <property type="entry name" value="HTHTETR"/>
</dbReference>
<evidence type="ECO:0000256" key="5">
    <source>
        <dbReference type="PROSITE-ProRule" id="PRU00335"/>
    </source>
</evidence>
<dbReference type="Pfam" id="PF00440">
    <property type="entry name" value="TetR_N"/>
    <property type="match status" value="1"/>
</dbReference>
<evidence type="ECO:0000259" key="7">
    <source>
        <dbReference type="PROSITE" id="PS50977"/>
    </source>
</evidence>
<dbReference type="Proteomes" id="UP000267128">
    <property type="component" value="Unassembled WGS sequence"/>
</dbReference>
<dbReference type="InterPro" id="IPR001647">
    <property type="entry name" value="HTH_TetR"/>
</dbReference>
<dbReference type="EMBL" id="RJSE01000003">
    <property type="protein sequence ID" value="RNL65322.1"/>
    <property type="molecule type" value="Genomic_DNA"/>
</dbReference>
<comment type="caution">
    <text evidence="8">The sequence shown here is derived from an EMBL/GenBank/DDBJ whole genome shotgun (WGS) entry which is preliminary data.</text>
</comment>
<keyword evidence="1" id="KW-0678">Repressor</keyword>
<dbReference type="RefSeq" id="WP_123226425.1">
    <property type="nucleotide sequence ID" value="NZ_RJSE01000003.1"/>
</dbReference>
<dbReference type="InterPro" id="IPR050109">
    <property type="entry name" value="HTH-type_TetR-like_transc_reg"/>
</dbReference>
<feature type="domain" description="HTH tetR-type" evidence="7">
    <location>
        <begin position="33"/>
        <end position="93"/>
    </location>
</feature>
<dbReference type="InterPro" id="IPR039538">
    <property type="entry name" value="BetI_C"/>
</dbReference>
<dbReference type="PROSITE" id="PS50977">
    <property type="entry name" value="HTH_TETR_2"/>
    <property type="match status" value="1"/>
</dbReference>
<evidence type="ECO:0000256" key="2">
    <source>
        <dbReference type="ARBA" id="ARBA00023015"/>
    </source>
</evidence>
<dbReference type="Pfam" id="PF13977">
    <property type="entry name" value="TetR_C_6"/>
    <property type="match status" value="1"/>
</dbReference>
<feature type="region of interest" description="Disordered" evidence="6">
    <location>
        <begin position="1"/>
        <end position="34"/>
    </location>
</feature>
<dbReference type="InterPro" id="IPR009057">
    <property type="entry name" value="Homeodomain-like_sf"/>
</dbReference>
<dbReference type="PANTHER" id="PTHR30055:SF234">
    <property type="entry name" value="HTH-TYPE TRANSCRIPTIONAL REGULATOR BETI"/>
    <property type="match status" value="1"/>
</dbReference>
<keyword evidence="4" id="KW-0804">Transcription</keyword>
<dbReference type="InterPro" id="IPR036271">
    <property type="entry name" value="Tet_transcr_reg_TetR-rel_C_sf"/>
</dbReference>
<proteinExistence type="predicted"/>
<feature type="DNA-binding region" description="H-T-H motif" evidence="5">
    <location>
        <begin position="56"/>
        <end position="75"/>
    </location>
</feature>
<evidence type="ECO:0000256" key="6">
    <source>
        <dbReference type="SAM" id="MobiDB-lite"/>
    </source>
</evidence>
<organism evidence="8 9">
    <name type="scientific">Nocardioides marmoriginsengisoli</name>
    <dbReference type="NCBI Taxonomy" id="661483"/>
    <lineage>
        <taxon>Bacteria</taxon>
        <taxon>Bacillati</taxon>
        <taxon>Actinomycetota</taxon>
        <taxon>Actinomycetes</taxon>
        <taxon>Propionibacteriales</taxon>
        <taxon>Nocardioidaceae</taxon>
        <taxon>Nocardioides</taxon>
    </lineage>
</organism>
<dbReference type="GO" id="GO:0000976">
    <property type="term" value="F:transcription cis-regulatory region binding"/>
    <property type="evidence" value="ECO:0007669"/>
    <property type="project" value="TreeGrafter"/>
</dbReference>
<evidence type="ECO:0000313" key="9">
    <source>
        <dbReference type="Proteomes" id="UP000267128"/>
    </source>
</evidence>